<keyword evidence="4" id="KW-0812">Transmembrane</keyword>
<dbReference type="AlphaFoldDB" id="A0A9X1I1S6"/>
<keyword evidence="4" id="KW-1133">Transmembrane helix</keyword>
<organism evidence="5 6">
    <name type="scientific">Neotamlana laminarinivorans</name>
    <dbReference type="NCBI Taxonomy" id="2883124"/>
    <lineage>
        <taxon>Bacteria</taxon>
        <taxon>Pseudomonadati</taxon>
        <taxon>Bacteroidota</taxon>
        <taxon>Flavobacteriia</taxon>
        <taxon>Flavobacteriales</taxon>
        <taxon>Flavobacteriaceae</taxon>
        <taxon>Neotamlana</taxon>
    </lineage>
</organism>
<sequence length="182" mass="20463">MSVNMTKTRHKFSLANKLKRVIWLLVDMFLFKPFMPRVFKKYRVFILKVFGAQISWNAMVYANVKIWAPWNLEMKPFSCLGPKVDCYNQGKITIGENATISQKAYLCASSHDYTKRNHDLFLAPINIESKAWVAAGAFIGPGVTLGEGAIVGATASVFKDVEPWCVVGGNPAKFIKKREIVN</sequence>
<dbReference type="Gene3D" id="2.160.10.10">
    <property type="entry name" value="Hexapeptide repeat proteins"/>
    <property type="match status" value="1"/>
</dbReference>
<dbReference type="Proteomes" id="UP001139199">
    <property type="component" value="Unassembled WGS sequence"/>
</dbReference>
<keyword evidence="6" id="KW-1185">Reference proteome</keyword>
<comment type="similarity">
    <text evidence="1">Belongs to the transferase hexapeptide repeat family.</text>
</comment>
<gene>
    <name evidence="5" type="ORF">LG649_09125</name>
</gene>
<dbReference type="GO" id="GO:0005829">
    <property type="term" value="C:cytosol"/>
    <property type="evidence" value="ECO:0007669"/>
    <property type="project" value="TreeGrafter"/>
</dbReference>
<evidence type="ECO:0000256" key="4">
    <source>
        <dbReference type="SAM" id="Phobius"/>
    </source>
</evidence>
<dbReference type="InterPro" id="IPR018357">
    <property type="entry name" value="Hexapep_transf_CS"/>
</dbReference>
<comment type="caution">
    <text evidence="5">The sequence shown here is derived from an EMBL/GenBank/DDBJ whole genome shotgun (WGS) entry which is preliminary data.</text>
</comment>
<dbReference type="PANTHER" id="PTHR23416">
    <property type="entry name" value="SIALIC ACID SYNTHASE-RELATED"/>
    <property type="match status" value="1"/>
</dbReference>
<dbReference type="InterPro" id="IPR051159">
    <property type="entry name" value="Hexapeptide_acetyltransf"/>
</dbReference>
<proteinExistence type="inferred from homology"/>
<evidence type="ECO:0000313" key="6">
    <source>
        <dbReference type="Proteomes" id="UP001139199"/>
    </source>
</evidence>
<dbReference type="InterPro" id="IPR011004">
    <property type="entry name" value="Trimer_LpxA-like_sf"/>
</dbReference>
<keyword evidence="2" id="KW-0808">Transferase</keyword>
<keyword evidence="4" id="KW-0472">Membrane</keyword>
<protein>
    <submittedName>
        <fullName evidence="5">Colanic acid biosynthesis acetyltransferase</fullName>
    </submittedName>
</protein>
<dbReference type="EMBL" id="JAJAPW010000003">
    <property type="protein sequence ID" value="MCB4799008.1"/>
    <property type="molecule type" value="Genomic_DNA"/>
</dbReference>
<evidence type="ECO:0000313" key="5">
    <source>
        <dbReference type="EMBL" id="MCB4799008.1"/>
    </source>
</evidence>
<dbReference type="PANTHER" id="PTHR23416:SF23">
    <property type="entry name" value="ACETYLTRANSFERASE C18B11.09C-RELATED"/>
    <property type="match status" value="1"/>
</dbReference>
<evidence type="ECO:0000256" key="3">
    <source>
        <dbReference type="ARBA" id="ARBA00022737"/>
    </source>
</evidence>
<dbReference type="SUPFAM" id="SSF51161">
    <property type="entry name" value="Trimeric LpxA-like enzymes"/>
    <property type="match status" value="1"/>
</dbReference>
<reference evidence="5" key="1">
    <citation type="submission" date="2021-10" db="EMBL/GenBank/DDBJ databases">
        <title>Tamlana sargassums sp. nov., and Tamlana laminarinivorans sp. nov., two new bacteria isolated from the brown alga.</title>
        <authorList>
            <person name="Li J."/>
        </authorList>
    </citation>
    <scope>NUCLEOTIDE SEQUENCE</scope>
    <source>
        <strain evidence="5">PT2-4</strain>
    </source>
</reference>
<evidence type="ECO:0000256" key="2">
    <source>
        <dbReference type="ARBA" id="ARBA00022679"/>
    </source>
</evidence>
<name>A0A9X1I1S6_9FLAO</name>
<dbReference type="CDD" id="cd05825">
    <property type="entry name" value="LbH_wcaF_like"/>
    <property type="match status" value="1"/>
</dbReference>
<evidence type="ECO:0000256" key="1">
    <source>
        <dbReference type="ARBA" id="ARBA00007274"/>
    </source>
</evidence>
<dbReference type="GO" id="GO:0008374">
    <property type="term" value="F:O-acyltransferase activity"/>
    <property type="evidence" value="ECO:0007669"/>
    <property type="project" value="TreeGrafter"/>
</dbReference>
<accession>A0A9X1I1S6</accession>
<feature type="transmembrane region" description="Helical" evidence="4">
    <location>
        <begin position="21"/>
        <end position="39"/>
    </location>
</feature>
<keyword evidence="3" id="KW-0677">Repeat</keyword>
<dbReference type="PROSITE" id="PS00101">
    <property type="entry name" value="HEXAPEP_TRANSFERASES"/>
    <property type="match status" value="1"/>
</dbReference>